<feature type="binding site" evidence="7">
    <location>
        <begin position="77"/>
        <end position="78"/>
    </location>
    <ligand>
        <name>substrate</name>
    </ligand>
</feature>
<keyword evidence="10" id="KW-1185">Reference proteome</keyword>
<dbReference type="PANTHER" id="PTHR21198:SF2">
    <property type="entry name" value="GLUTAMATE RACEMASE"/>
    <property type="match status" value="1"/>
</dbReference>
<dbReference type="AlphaFoldDB" id="A0A2K8N9D7"/>
<evidence type="ECO:0000313" key="9">
    <source>
        <dbReference type="EMBL" id="ATY85042.1"/>
    </source>
</evidence>
<dbReference type="InterPro" id="IPR015942">
    <property type="entry name" value="Asp/Glu/hydantoin_racemase"/>
</dbReference>
<comment type="catalytic activity">
    <reaction evidence="1 7">
        <text>L-glutamate = D-glutamate</text>
        <dbReference type="Rhea" id="RHEA:12813"/>
        <dbReference type="ChEBI" id="CHEBI:29985"/>
        <dbReference type="ChEBI" id="CHEBI:29986"/>
        <dbReference type="EC" id="5.1.1.3"/>
    </reaction>
</comment>
<dbReference type="PROSITE" id="PS00924">
    <property type="entry name" value="ASP_GLU_RACEMASE_2"/>
    <property type="match status" value="1"/>
</dbReference>
<comment type="pathway">
    <text evidence="7">Cell wall biogenesis; peptidoglycan biosynthesis.</text>
</comment>
<dbReference type="SUPFAM" id="SSF53681">
    <property type="entry name" value="Aspartate/glutamate racemase"/>
    <property type="match status" value="2"/>
</dbReference>
<feature type="active site" description="Proton donor/acceptor" evidence="7">
    <location>
        <position position="76"/>
    </location>
</feature>
<evidence type="ECO:0000256" key="4">
    <source>
        <dbReference type="ARBA" id="ARBA00022984"/>
    </source>
</evidence>
<accession>A0A2K8N9D7</accession>
<keyword evidence="4 7" id="KW-0573">Peptidoglycan synthesis</keyword>
<dbReference type="EMBL" id="CP024955">
    <property type="protein sequence ID" value="ATY85042.1"/>
    <property type="molecule type" value="Genomic_DNA"/>
</dbReference>
<dbReference type="UniPathway" id="UPA00219"/>
<evidence type="ECO:0000313" key="10">
    <source>
        <dbReference type="Proteomes" id="UP000231932"/>
    </source>
</evidence>
<proteinExistence type="inferred from homology"/>
<dbReference type="GO" id="GO:0071555">
    <property type="term" value="P:cell wall organization"/>
    <property type="evidence" value="ECO:0007669"/>
    <property type="project" value="UniProtKB-KW"/>
</dbReference>
<evidence type="ECO:0000256" key="8">
    <source>
        <dbReference type="SAM" id="MobiDB-lite"/>
    </source>
</evidence>
<keyword evidence="3 7" id="KW-0133">Cell shape</keyword>
<dbReference type="PANTHER" id="PTHR21198">
    <property type="entry name" value="GLUTAMATE RACEMASE"/>
    <property type="match status" value="1"/>
</dbReference>
<feature type="active site" description="Proton donor/acceptor" evidence="7">
    <location>
        <position position="187"/>
    </location>
</feature>
<evidence type="ECO:0000256" key="7">
    <source>
        <dbReference type="HAMAP-Rule" id="MF_00258"/>
    </source>
</evidence>
<feature type="region of interest" description="Disordered" evidence="8">
    <location>
        <begin position="271"/>
        <end position="291"/>
    </location>
</feature>
<dbReference type="NCBIfam" id="TIGR00067">
    <property type="entry name" value="glut_race"/>
    <property type="match status" value="1"/>
</dbReference>
<dbReference type="InterPro" id="IPR004391">
    <property type="entry name" value="Glu_race"/>
</dbReference>
<protein>
    <recommendedName>
        <fullName evidence="2 7">Glutamate racemase</fullName>
        <ecNumber evidence="2 7">5.1.1.3</ecNumber>
    </recommendedName>
</protein>
<name>A0A2K8N9D7_9BACL</name>
<dbReference type="KEGG" id="kyr:CVV65_08995"/>
<comment type="function">
    <text evidence="7">Provides the (R)-glutamate required for cell wall biosynthesis.</text>
</comment>
<evidence type="ECO:0000256" key="3">
    <source>
        <dbReference type="ARBA" id="ARBA00022960"/>
    </source>
</evidence>
<dbReference type="InterPro" id="IPR001920">
    <property type="entry name" value="Asp/Glu_race"/>
</dbReference>
<feature type="binding site" evidence="7">
    <location>
        <begin position="45"/>
        <end position="46"/>
    </location>
    <ligand>
        <name>substrate</name>
    </ligand>
</feature>
<keyword evidence="5 7" id="KW-0413">Isomerase</keyword>
<keyword evidence="6 7" id="KW-0961">Cell wall biogenesis/degradation</keyword>
<evidence type="ECO:0000256" key="1">
    <source>
        <dbReference type="ARBA" id="ARBA00001602"/>
    </source>
</evidence>
<feature type="binding site" evidence="7">
    <location>
        <begin position="13"/>
        <end position="14"/>
    </location>
    <ligand>
        <name>substrate</name>
    </ligand>
</feature>
<evidence type="ECO:0000256" key="6">
    <source>
        <dbReference type="ARBA" id="ARBA00023316"/>
    </source>
</evidence>
<evidence type="ECO:0000256" key="2">
    <source>
        <dbReference type="ARBA" id="ARBA00013090"/>
    </source>
</evidence>
<dbReference type="InterPro" id="IPR033134">
    <property type="entry name" value="Asp/Glu_racemase_AS_2"/>
</dbReference>
<dbReference type="GO" id="GO:0008881">
    <property type="term" value="F:glutamate racemase activity"/>
    <property type="evidence" value="ECO:0007669"/>
    <property type="project" value="UniProtKB-UniRule"/>
</dbReference>
<dbReference type="Gene3D" id="3.40.50.1860">
    <property type="match status" value="2"/>
</dbReference>
<comment type="similarity">
    <text evidence="7">Belongs to the aspartate/glutamate racemases family.</text>
</comment>
<sequence>MKEAWALRIGMYDSGVGGLTVLAAFVRHMPEHDYVYFGDTLHAPYGDRTAEEVRALSLAAVKQLVARDIDLLVVACNTSASVAVDTLVDHYPDLPVLTLLDAVGPAVQHFPGRKIALLATRRTVEAGVFEARLRSARPDAAVRSVAAPALVPLIERGVKDPAVYGPFLDSYLKPLATWGAEVLVLGCTHYPLIANQIQSRVPHTLLIDPANHLARHVAEKQDAFPASSSSGSVTLLASGDATVLDAFWKSVSSQIQTEASEEYGHIGLRRKPTTSGAKAVTHGSATPGMHP</sequence>
<organism evidence="9 10">
    <name type="scientific">Kyrpidia spormannii</name>
    <dbReference type="NCBI Taxonomy" id="2055160"/>
    <lineage>
        <taxon>Bacteria</taxon>
        <taxon>Bacillati</taxon>
        <taxon>Bacillota</taxon>
        <taxon>Bacilli</taxon>
        <taxon>Bacillales</taxon>
        <taxon>Alicyclobacillaceae</taxon>
        <taxon>Kyrpidia</taxon>
    </lineage>
</organism>
<dbReference type="Proteomes" id="UP000231932">
    <property type="component" value="Chromosome"/>
</dbReference>
<gene>
    <name evidence="7 9" type="primary">murI</name>
    <name evidence="9" type="ORF">CVV65_08995</name>
</gene>
<feature type="binding site" evidence="7">
    <location>
        <begin position="188"/>
        <end position="189"/>
    </location>
    <ligand>
        <name>substrate</name>
    </ligand>
</feature>
<reference evidence="10" key="1">
    <citation type="submission" date="2017-11" db="EMBL/GenBank/DDBJ databases">
        <title>Complete Genome Sequence of Kyrpidia sp. Strain EA-1, a thermophilic, hydrogen-oxidizing Bacterium, isolated from the Azores.</title>
        <authorList>
            <person name="Reiner J.E."/>
            <person name="Lapp C.J."/>
            <person name="Bunk B."/>
            <person name="Gescher J."/>
        </authorList>
    </citation>
    <scope>NUCLEOTIDE SEQUENCE [LARGE SCALE GENOMIC DNA]</scope>
    <source>
        <strain evidence="10">EA-1</strain>
    </source>
</reference>
<dbReference type="Pfam" id="PF01177">
    <property type="entry name" value="Asp_Glu_race"/>
    <property type="match status" value="1"/>
</dbReference>
<dbReference type="EC" id="5.1.1.3" evidence="2 7"/>
<dbReference type="GO" id="GO:0009252">
    <property type="term" value="P:peptidoglycan biosynthetic process"/>
    <property type="evidence" value="ECO:0007669"/>
    <property type="project" value="UniProtKB-UniRule"/>
</dbReference>
<evidence type="ECO:0000256" key="5">
    <source>
        <dbReference type="ARBA" id="ARBA00023235"/>
    </source>
</evidence>
<dbReference type="HAMAP" id="MF_00258">
    <property type="entry name" value="Glu_racemase"/>
    <property type="match status" value="1"/>
</dbReference>
<dbReference type="GO" id="GO:0008360">
    <property type="term" value="P:regulation of cell shape"/>
    <property type="evidence" value="ECO:0007669"/>
    <property type="project" value="UniProtKB-KW"/>
</dbReference>